<dbReference type="Pfam" id="PF13814">
    <property type="entry name" value="Replic_Relax"/>
    <property type="match status" value="1"/>
</dbReference>
<name>A0A7C8KVQ6_9BACI</name>
<reference evidence="1 2" key="1">
    <citation type="submission" date="2019-10" db="EMBL/GenBank/DDBJ databases">
        <title>Gracilibacillus sp. nov. isolated from rice seeds.</title>
        <authorList>
            <person name="He S."/>
        </authorList>
    </citation>
    <scope>NUCLEOTIDE SEQUENCE [LARGE SCALE GENOMIC DNA]</scope>
    <source>
        <strain evidence="1 2">TD8</strain>
    </source>
</reference>
<dbReference type="RefSeq" id="WP_153401955.1">
    <property type="nucleotide sequence ID" value="NZ_ML762425.1"/>
</dbReference>
<dbReference type="EMBL" id="WEID01000018">
    <property type="protein sequence ID" value="KAB8138420.1"/>
    <property type="molecule type" value="Genomic_DNA"/>
</dbReference>
<gene>
    <name evidence="1" type="ORF">F9U64_05315</name>
</gene>
<evidence type="ECO:0000313" key="1">
    <source>
        <dbReference type="EMBL" id="KAB8138420.1"/>
    </source>
</evidence>
<keyword evidence="2" id="KW-1185">Reference proteome</keyword>
<protein>
    <recommendedName>
        <fullName evidence="3">Replication-relaxation</fullName>
    </recommendedName>
</protein>
<comment type="caution">
    <text evidence="1">The sequence shown here is derived from an EMBL/GenBank/DDBJ whole genome shotgun (WGS) entry which is preliminary data.</text>
</comment>
<accession>A0A7C8KVQ6</accession>
<organism evidence="1 2">
    <name type="scientific">Gracilibacillus oryzae</name>
    <dbReference type="NCBI Taxonomy" id="1672701"/>
    <lineage>
        <taxon>Bacteria</taxon>
        <taxon>Bacillati</taxon>
        <taxon>Bacillota</taxon>
        <taxon>Bacilli</taxon>
        <taxon>Bacillales</taxon>
        <taxon>Bacillaceae</taxon>
        <taxon>Gracilibacillus</taxon>
    </lineage>
</organism>
<evidence type="ECO:0008006" key="3">
    <source>
        <dbReference type="Google" id="ProtNLM"/>
    </source>
</evidence>
<evidence type="ECO:0000313" key="2">
    <source>
        <dbReference type="Proteomes" id="UP000480246"/>
    </source>
</evidence>
<dbReference type="AlphaFoldDB" id="A0A7C8KVQ6"/>
<dbReference type="InterPro" id="IPR025855">
    <property type="entry name" value="Replic_Relax"/>
</dbReference>
<dbReference type="Proteomes" id="UP000480246">
    <property type="component" value="Unassembled WGS sequence"/>
</dbReference>
<sequence>MIQQEQRKIREEKILLRLAELNFATREQLRIIEGLGGDRNSHRILYQMEKDKLLSSVRYEKKIYFLSNRGKERVGVTQSKLKRDKIKHTLMRNDLYIKLGMPEGWKKEIPVHFGTETLISDATFQRAGRYSFVEIDNVQTMKTNYEKIRKYRALSNLIKQQYNHVPTLIWYSLSETRKEKLKDACVKNGLKFKIY</sequence>
<dbReference type="OrthoDB" id="2601083at2"/>
<proteinExistence type="predicted"/>